<proteinExistence type="predicted"/>
<comment type="caution">
    <text evidence="2">The sequence shown here is derived from an EMBL/GenBank/DDBJ whole genome shotgun (WGS) entry which is preliminary data.</text>
</comment>
<dbReference type="AlphaFoldDB" id="A0A0L6UTE0"/>
<evidence type="ECO:0000256" key="1">
    <source>
        <dbReference type="SAM" id="MobiDB-lite"/>
    </source>
</evidence>
<organism evidence="2 3">
    <name type="scientific">Puccinia sorghi</name>
    <dbReference type="NCBI Taxonomy" id="27349"/>
    <lineage>
        <taxon>Eukaryota</taxon>
        <taxon>Fungi</taxon>
        <taxon>Dikarya</taxon>
        <taxon>Basidiomycota</taxon>
        <taxon>Pucciniomycotina</taxon>
        <taxon>Pucciniomycetes</taxon>
        <taxon>Pucciniales</taxon>
        <taxon>Pucciniaceae</taxon>
        <taxon>Puccinia</taxon>
    </lineage>
</organism>
<gene>
    <name evidence="2" type="ORF">VP01_37g5</name>
</gene>
<reference evidence="2 3" key="1">
    <citation type="submission" date="2015-08" db="EMBL/GenBank/DDBJ databases">
        <title>Next Generation Sequencing and Analysis of the Genome of Puccinia sorghi L Schw, the Causal Agent of Maize Common Rust.</title>
        <authorList>
            <person name="Rochi L."/>
            <person name="Burguener G."/>
            <person name="Darino M."/>
            <person name="Turjanski A."/>
            <person name="Kreff E."/>
            <person name="Dieguez M.J."/>
            <person name="Sacco F."/>
        </authorList>
    </citation>
    <scope>NUCLEOTIDE SEQUENCE [LARGE SCALE GENOMIC DNA]</scope>
    <source>
        <strain evidence="2 3">RO10H11247</strain>
    </source>
</reference>
<name>A0A0L6UTE0_9BASI</name>
<dbReference type="Proteomes" id="UP000037035">
    <property type="component" value="Unassembled WGS sequence"/>
</dbReference>
<evidence type="ECO:0000313" key="2">
    <source>
        <dbReference type="EMBL" id="KNZ51811.1"/>
    </source>
</evidence>
<accession>A0A0L6UTE0</accession>
<feature type="compositionally biased region" description="Low complexity" evidence="1">
    <location>
        <begin position="35"/>
        <end position="47"/>
    </location>
</feature>
<feature type="region of interest" description="Disordered" evidence="1">
    <location>
        <begin position="33"/>
        <end position="53"/>
    </location>
</feature>
<dbReference type="OrthoDB" id="10580199at2759"/>
<dbReference type="VEuPathDB" id="FungiDB:VP01_37g5"/>
<dbReference type="EMBL" id="LAVV01008835">
    <property type="protein sequence ID" value="KNZ51811.1"/>
    <property type="molecule type" value="Genomic_DNA"/>
</dbReference>
<sequence>MAREIATKAKELRELGLEFEEIKKMLEKEFPEIPDLLNESGSLSSLESSDDDE</sequence>
<protein>
    <submittedName>
        <fullName evidence="2">Uncharacterized protein</fullName>
    </submittedName>
</protein>
<keyword evidence="3" id="KW-1185">Reference proteome</keyword>
<evidence type="ECO:0000313" key="3">
    <source>
        <dbReference type="Proteomes" id="UP000037035"/>
    </source>
</evidence>